<dbReference type="InterPro" id="IPR054502">
    <property type="entry name" value="bHLH-TF_ACT-like_plant"/>
</dbReference>
<dbReference type="PANTHER" id="PTHR46266">
    <property type="entry name" value="TRANSCRIPTION FACTOR TT8"/>
    <property type="match status" value="1"/>
</dbReference>
<dbReference type="PROSITE" id="PS50888">
    <property type="entry name" value="BHLH"/>
    <property type="match status" value="1"/>
</dbReference>
<evidence type="ECO:0000256" key="6">
    <source>
        <dbReference type="ARBA" id="ARBA00023242"/>
    </source>
</evidence>
<accession>A0AAV8RSJ0</accession>
<comment type="caution">
    <text evidence="8">The sequence shown here is derived from an EMBL/GenBank/DDBJ whole genome shotgun (WGS) entry which is preliminary data.</text>
</comment>
<dbReference type="AlphaFoldDB" id="A0AAV8RSJ0"/>
<dbReference type="Pfam" id="PF14215">
    <property type="entry name" value="bHLH-MYC_N"/>
    <property type="match status" value="1"/>
</dbReference>
<comment type="similarity">
    <text evidence="2">Belongs to the bHLH protein family.</text>
</comment>
<dbReference type="GO" id="GO:0046983">
    <property type="term" value="F:protein dimerization activity"/>
    <property type="evidence" value="ECO:0007669"/>
    <property type="project" value="InterPro"/>
</dbReference>
<keyword evidence="6" id="KW-0539">Nucleus</keyword>
<keyword evidence="9" id="KW-1185">Reference proteome</keyword>
<dbReference type="InterPro" id="IPR036638">
    <property type="entry name" value="HLH_DNA-bd_sf"/>
</dbReference>
<sequence length="570" mass="64216">MSSGDPVIRRATVAAPNNNIQEELPPNQLSKQLAVTVRKFQWSYAFFWSTSTRQPGVLEWSEGSYHGEIKTRKTTQSTEPDTDQMGLQRSKELRDLYESLLSGDSNRQIRRPSTSLSPEDLTEAEWYYLLCMSFTFSTGQGLPGKALLANDQHIWLNYDQFSDSKEFERSLLAKSASIQTVVCIPILGGVLELGTTEFILEDPALKQVGEHVVGSSPDSSNDCCPIQQLEDSFGFDWLDGISQTQNWQFIGDNEFSNALHGSLDTNERVSMSFVNAQRVVSCTVGERSINQMLMSPDLDGHDPHHAKTIASILRNSKHAKPGSCFPRVSHRSSFADWRKSMNTPKPCAREPQELLKKILMDRAWLSGGHQLKGLPETIWRPEGGARASHVLSQRKRREKLTEKFLVLRSLVPSVSKVDKVSVLGDTIEYLKDLERRVQELESCRESVERRKHFDGAERTSGDKEIVNGKRKVCDVHEAETEHHRDGPTTHVTVTVKEKEVSIEMRCPWKEHLLFEIIGSMSNLHLDPLSVQSSTVDGMLALTLESKMRSTAVASPTMIERSLQRVIAKRL</sequence>
<organism evidence="8 9">
    <name type="scientific">Ensete ventricosum</name>
    <name type="common">Abyssinian banana</name>
    <name type="synonym">Musa ensete</name>
    <dbReference type="NCBI Taxonomy" id="4639"/>
    <lineage>
        <taxon>Eukaryota</taxon>
        <taxon>Viridiplantae</taxon>
        <taxon>Streptophyta</taxon>
        <taxon>Embryophyta</taxon>
        <taxon>Tracheophyta</taxon>
        <taxon>Spermatophyta</taxon>
        <taxon>Magnoliopsida</taxon>
        <taxon>Liliopsida</taxon>
        <taxon>Zingiberales</taxon>
        <taxon>Musaceae</taxon>
        <taxon>Ensete</taxon>
    </lineage>
</organism>
<dbReference type="InterPro" id="IPR011598">
    <property type="entry name" value="bHLH_dom"/>
</dbReference>
<evidence type="ECO:0000256" key="2">
    <source>
        <dbReference type="ARBA" id="ARBA00005510"/>
    </source>
</evidence>
<keyword evidence="3" id="KW-0805">Transcription regulation</keyword>
<evidence type="ECO:0000256" key="3">
    <source>
        <dbReference type="ARBA" id="ARBA00023015"/>
    </source>
</evidence>
<protein>
    <recommendedName>
        <fullName evidence="7">BHLH domain-containing protein</fullName>
    </recommendedName>
</protein>
<evidence type="ECO:0000256" key="5">
    <source>
        <dbReference type="ARBA" id="ARBA00023163"/>
    </source>
</evidence>
<evidence type="ECO:0000313" key="8">
    <source>
        <dbReference type="EMBL" id="KAJ8511151.1"/>
    </source>
</evidence>
<reference evidence="8 9" key="1">
    <citation type="submission" date="2022-12" db="EMBL/GenBank/DDBJ databases">
        <title>Chromosome-scale assembly of the Ensete ventricosum genome.</title>
        <authorList>
            <person name="Dussert Y."/>
            <person name="Stocks J."/>
            <person name="Wendawek A."/>
            <person name="Woldeyes F."/>
            <person name="Nichols R.A."/>
            <person name="Borrell J.S."/>
        </authorList>
    </citation>
    <scope>NUCLEOTIDE SEQUENCE [LARGE SCALE GENOMIC DNA]</scope>
    <source>
        <strain evidence="9">cv. Maze</strain>
        <tissue evidence="8">Seeds</tissue>
    </source>
</reference>
<dbReference type="Pfam" id="PF22754">
    <property type="entry name" value="bHLH-TF_ACT-like_plant"/>
    <property type="match status" value="1"/>
</dbReference>
<evidence type="ECO:0000313" key="9">
    <source>
        <dbReference type="Proteomes" id="UP001222027"/>
    </source>
</evidence>
<name>A0AAV8RSJ0_ENSVE</name>
<evidence type="ECO:0000256" key="1">
    <source>
        <dbReference type="ARBA" id="ARBA00004123"/>
    </source>
</evidence>
<keyword evidence="5" id="KW-0804">Transcription</keyword>
<keyword evidence="4" id="KW-0010">Activator</keyword>
<feature type="domain" description="BHLH" evidence="7">
    <location>
        <begin position="384"/>
        <end position="433"/>
    </location>
</feature>
<dbReference type="SMART" id="SM00353">
    <property type="entry name" value="HLH"/>
    <property type="match status" value="1"/>
</dbReference>
<dbReference type="PANTHER" id="PTHR46266:SF3">
    <property type="entry name" value="TRANSCRIPTION FACTOR EGL1"/>
    <property type="match status" value="1"/>
</dbReference>
<dbReference type="Gene3D" id="4.10.280.10">
    <property type="entry name" value="Helix-loop-helix DNA-binding domain"/>
    <property type="match status" value="1"/>
</dbReference>
<dbReference type="InterPro" id="IPR025610">
    <property type="entry name" value="MYC/MYB_N"/>
</dbReference>
<gene>
    <name evidence="8" type="ORF">OPV22_001585</name>
</gene>
<dbReference type="SUPFAM" id="SSF47459">
    <property type="entry name" value="HLH, helix-loop-helix DNA-binding domain"/>
    <property type="match status" value="1"/>
</dbReference>
<evidence type="ECO:0000259" key="7">
    <source>
        <dbReference type="PROSITE" id="PS50888"/>
    </source>
</evidence>
<dbReference type="EMBL" id="JAQQAF010000001">
    <property type="protein sequence ID" value="KAJ8511151.1"/>
    <property type="molecule type" value="Genomic_DNA"/>
</dbReference>
<dbReference type="Proteomes" id="UP001222027">
    <property type="component" value="Unassembled WGS sequence"/>
</dbReference>
<dbReference type="GO" id="GO:0005634">
    <property type="term" value="C:nucleus"/>
    <property type="evidence" value="ECO:0007669"/>
    <property type="project" value="UniProtKB-SubCell"/>
</dbReference>
<evidence type="ECO:0000256" key="4">
    <source>
        <dbReference type="ARBA" id="ARBA00023159"/>
    </source>
</evidence>
<proteinExistence type="inferred from homology"/>
<dbReference type="Pfam" id="PF00010">
    <property type="entry name" value="HLH"/>
    <property type="match status" value="1"/>
</dbReference>
<comment type="subcellular location">
    <subcellularLocation>
        <location evidence="1">Nucleus</location>
    </subcellularLocation>
</comment>